<dbReference type="CDD" id="cd00146">
    <property type="entry name" value="PKD"/>
    <property type="match status" value="2"/>
</dbReference>
<feature type="region of interest" description="Disordered" evidence="8">
    <location>
        <begin position="224"/>
        <end position="262"/>
    </location>
</feature>
<evidence type="ECO:0000256" key="4">
    <source>
        <dbReference type="ARBA" id="ARBA00022737"/>
    </source>
</evidence>
<comment type="subcellular location">
    <subcellularLocation>
        <location evidence="1">Cell membrane</location>
    </subcellularLocation>
</comment>
<evidence type="ECO:0000256" key="7">
    <source>
        <dbReference type="ARBA" id="ARBA00023180"/>
    </source>
</evidence>
<dbReference type="Pfam" id="PF23597">
    <property type="entry name" value="KIAA0319_N"/>
    <property type="match status" value="1"/>
</dbReference>
<evidence type="ECO:0000256" key="2">
    <source>
        <dbReference type="ARBA" id="ARBA00022475"/>
    </source>
</evidence>
<keyword evidence="6" id="KW-0472">Membrane</keyword>
<evidence type="ECO:0000313" key="11">
    <source>
        <dbReference type="Proteomes" id="UP000728032"/>
    </source>
</evidence>
<name>A0A7R9LHB7_9ACAR</name>
<dbReference type="OrthoDB" id="536372at2759"/>
<evidence type="ECO:0000259" key="9">
    <source>
        <dbReference type="SMART" id="SM00089"/>
    </source>
</evidence>
<keyword evidence="7" id="KW-0325">Glycoprotein</keyword>
<feature type="domain" description="PKD/Chitinase" evidence="9">
    <location>
        <begin position="458"/>
        <end position="552"/>
    </location>
</feature>
<dbReference type="InterPro" id="IPR013980">
    <property type="entry name" value="MANSC_dom"/>
</dbReference>
<dbReference type="InterPro" id="IPR029865">
    <property type="entry name" value="KIAA0319-like"/>
</dbReference>
<dbReference type="InterPro" id="IPR035986">
    <property type="entry name" value="PKD_dom_sf"/>
</dbReference>
<feature type="domain" description="PKD/Chitinase" evidence="9">
    <location>
        <begin position="654"/>
        <end position="745"/>
    </location>
</feature>
<keyword evidence="11" id="KW-1185">Reference proteome</keyword>
<dbReference type="GO" id="GO:0005886">
    <property type="term" value="C:plasma membrane"/>
    <property type="evidence" value="ECO:0007669"/>
    <property type="project" value="UniProtKB-SubCell"/>
</dbReference>
<dbReference type="Pfam" id="PF22352">
    <property type="entry name" value="K319L-like_PKD"/>
    <property type="match status" value="5"/>
</dbReference>
<dbReference type="Gene3D" id="2.60.40.10">
    <property type="entry name" value="Immunoglobulins"/>
    <property type="match status" value="5"/>
</dbReference>
<dbReference type="GO" id="GO:0031410">
    <property type="term" value="C:cytoplasmic vesicle"/>
    <property type="evidence" value="ECO:0007669"/>
    <property type="project" value="TreeGrafter"/>
</dbReference>
<dbReference type="EMBL" id="OC915714">
    <property type="protein sequence ID" value="CAD7641631.1"/>
    <property type="molecule type" value="Genomic_DNA"/>
</dbReference>
<dbReference type="InterPro" id="IPR056502">
    <property type="entry name" value="KIAA0319-like_C"/>
</dbReference>
<dbReference type="GO" id="GO:0001764">
    <property type="term" value="P:neuron migration"/>
    <property type="evidence" value="ECO:0007669"/>
    <property type="project" value="TreeGrafter"/>
</dbReference>
<organism evidence="10">
    <name type="scientific">Oppiella nova</name>
    <dbReference type="NCBI Taxonomy" id="334625"/>
    <lineage>
        <taxon>Eukaryota</taxon>
        <taxon>Metazoa</taxon>
        <taxon>Ecdysozoa</taxon>
        <taxon>Arthropoda</taxon>
        <taxon>Chelicerata</taxon>
        <taxon>Arachnida</taxon>
        <taxon>Acari</taxon>
        <taxon>Acariformes</taxon>
        <taxon>Sarcoptiformes</taxon>
        <taxon>Oribatida</taxon>
        <taxon>Brachypylina</taxon>
        <taxon>Oppioidea</taxon>
        <taxon>Oppiidae</taxon>
        <taxon>Oppiella</taxon>
    </lineage>
</organism>
<feature type="compositionally biased region" description="Basic and acidic residues" evidence="8">
    <location>
        <begin position="224"/>
        <end position="234"/>
    </location>
</feature>
<dbReference type="InterPro" id="IPR022409">
    <property type="entry name" value="PKD/Chitinase_dom"/>
</dbReference>
<dbReference type="SUPFAM" id="SSF49299">
    <property type="entry name" value="PKD domain"/>
    <property type="match status" value="3"/>
</dbReference>
<dbReference type="SMART" id="SM00089">
    <property type="entry name" value="PKD"/>
    <property type="match status" value="5"/>
</dbReference>
<feature type="domain" description="PKD/Chitinase" evidence="9">
    <location>
        <begin position="557"/>
        <end position="648"/>
    </location>
</feature>
<feature type="domain" description="PKD/Chitinase" evidence="9">
    <location>
        <begin position="363"/>
        <end position="452"/>
    </location>
</feature>
<evidence type="ECO:0000256" key="8">
    <source>
        <dbReference type="SAM" id="MobiDB-lite"/>
    </source>
</evidence>
<dbReference type="AlphaFoldDB" id="A0A7R9LHB7"/>
<evidence type="ECO:0000256" key="1">
    <source>
        <dbReference type="ARBA" id="ARBA00004236"/>
    </source>
</evidence>
<dbReference type="PANTHER" id="PTHR46182">
    <property type="entry name" value="FI19480P1"/>
    <property type="match status" value="1"/>
</dbReference>
<keyword evidence="2" id="KW-1003">Cell membrane</keyword>
<proteinExistence type="predicted"/>
<accession>A0A7R9LHB7</accession>
<dbReference type="Proteomes" id="UP000728032">
    <property type="component" value="Unassembled WGS sequence"/>
</dbReference>
<protein>
    <recommendedName>
        <fullName evidence="9">PKD/Chitinase domain-containing protein</fullName>
    </recommendedName>
</protein>
<dbReference type="FunFam" id="2.60.40.10:FF:000061">
    <property type="entry name" value="Dyslexia-associated protein KIAA0319 homolog"/>
    <property type="match status" value="2"/>
</dbReference>
<keyword evidence="5" id="KW-1133">Transmembrane helix</keyword>
<evidence type="ECO:0000313" key="10">
    <source>
        <dbReference type="EMBL" id="CAD7641631.1"/>
    </source>
</evidence>
<reference evidence="10" key="1">
    <citation type="submission" date="2020-11" db="EMBL/GenBank/DDBJ databases">
        <authorList>
            <person name="Tran Van P."/>
        </authorList>
    </citation>
    <scope>NUCLEOTIDE SEQUENCE</scope>
</reference>
<evidence type="ECO:0000256" key="6">
    <source>
        <dbReference type="ARBA" id="ARBA00023136"/>
    </source>
</evidence>
<evidence type="ECO:0000256" key="5">
    <source>
        <dbReference type="ARBA" id="ARBA00022989"/>
    </source>
</evidence>
<dbReference type="FunFam" id="2.60.40.10:FF:000257">
    <property type="entry name" value="Dyslexia-associated protein KIAA0319-like"/>
    <property type="match status" value="1"/>
</dbReference>
<keyword evidence="4" id="KW-0677">Repeat</keyword>
<dbReference type="EMBL" id="CAJPVJ010000889">
    <property type="protein sequence ID" value="CAG2163622.1"/>
    <property type="molecule type" value="Genomic_DNA"/>
</dbReference>
<dbReference type="InterPro" id="IPR013783">
    <property type="entry name" value="Ig-like_fold"/>
</dbReference>
<feature type="domain" description="PKD/Chitinase" evidence="9">
    <location>
        <begin position="265"/>
        <end position="355"/>
    </location>
</feature>
<sequence>MNCPASDYKPLKVISHVTPKGISSVGQYTKMSGHRTLLSCAQSCCLRSSCHVVFFHNDSCFHITCRSMKLCEPVKRTGSKYSKSSMILVRNADLSATGDADTLFLTDYNDNPPGADEEYTESKQRREESLDSIVNDYMSDGGAGALDAERPVLSYDSGDRICTLGQSECSANEVCRKSSNRRRQGVCVCSQGWHRDERQICEPIKSVVVSGVGHRNADPILDKYAAEEDSKETTSEQQPTGSIDTDIPIGPKGSDNSSSGSTRLVVSAGRNQVIQLPKDEVTLSAFVLPASQSYKYEWQLISRPSQSEDIGNMEGANTDQIKLSRLAAGNYTFRVSVTSDGLVGASTVNVTVLPPKRLNKPPVAVIKPANSTVQLPNKDTVLDASFSTDDNNNKIVKQALVVPIGYTNTKFPSNPTLQLKDLLPGLYQLNLTVTDSDGATNSTIANVTVLKEIDYPPTANAGQDQIIFLPQNDITLMGNQSTDDKGIALWQWTRAPDDQSSGKQIAVDMDGTSTPFLHLSKLEVGVYKFVLKVTDTANQSSQAEVHVFVKPENNRPPLAVTPADMKVVLPLDKSVILDGSKSSDDTGVTKWLWEQIDGPKQLQIVKANESVANVTNKLFPGEYGFRLTVWDAKGANSSAAFKLTVIQEKNSPPVANGGGDRTVTLPVSQVVLNGSQSYDDVEIVSYEWCRTQDSLAFGDILDNSSYSPVLRLTNLIAGRYLFKLTVADNQGAQASEVVSLIVKPSPGVMDEIELILNTDIKAFTSDQMSMVLKRLELLLSDTDGQPIKVQLIKLDTTTHSRRVILVFTVINGKTNKCLPGLTVVKQLKQKLKTDSSLITPEVISLETMVCQNECSNHGSCDQYSKRCLCEAFWMEDLFRYHLGDRESNCGHY</sequence>
<gene>
    <name evidence="10" type="ORF">ONB1V03_LOCUS3196</name>
</gene>
<dbReference type="Pfam" id="PF23620">
    <property type="entry name" value="KIAA0319"/>
    <property type="match status" value="1"/>
</dbReference>
<keyword evidence="3" id="KW-0812">Transmembrane</keyword>
<dbReference type="PANTHER" id="PTHR46182:SF2">
    <property type="entry name" value="FI19480P1"/>
    <property type="match status" value="1"/>
</dbReference>
<evidence type="ECO:0000256" key="3">
    <source>
        <dbReference type="ARBA" id="ARBA00022692"/>
    </source>
</evidence>